<feature type="domain" description="Metallo-beta-lactamase" evidence="1">
    <location>
        <begin position="115"/>
        <end position="317"/>
    </location>
</feature>
<evidence type="ECO:0000313" key="2">
    <source>
        <dbReference type="EMBL" id="QCZ93134.1"/>
    </source>
</evidence>
<dbReference type="GO" id="GO:0016787">
    <property type="term" value="F:hydrolase activity"/>
    <property type="evidence" value="ECO:0007669"/>
    <property type="project" value="UniProtKB-KW"/>
</dbReference>
<accession>A0A5B7YC19</accession>
<dbReference type="Pfam" id="PF12706">
    <property type="entry name" value="Lactamase_B_2"/>
    <property type="match status" value="1"/>
</dbReference>
<dbReference type="OrthoDB" id="9805728at2"/>
<dbReference type="PANTHER" id="PTHR15032">
    <property type="entry name" value="N-ACYL-PHOSPHATIDYLETHANOLAMINE-HYDROLYZING PHOSPHOLIPASE D"/>
    <property type="match status" value="1"/>
</dbReference>
<evidence type="ECO:0000313" key="3">
    <source>
        <dbReference type="Proteomes" id="UP000304912"/>
    </source>
</evidence>
<dbReference type="EMBL" id="CP039852">
    <property type="protein sequence ID" value="QCZ93134.1"/>
    <property type="molecule type" value="Genomic_DNA"/>
</dbReference>
<keyword evidence="3" id="KW-1185">Reference proteome</keyword>
<dbReference type="InterPro" id="IPR036866">
    <property type="entry name" value="RibonucZ/Hydroxyglut_hydro"/>
</dbReference>
<sequence>MMSAFRLSFVSLLIVLVNGCSIFSHSNSVERISSESGPVARASDGRYQNMFPGEKTYPVTCDENCYPAFEHLECSQHSDGCRFSANNEIPEIESGFTILWLGHASFLVTLPDDTKLLFDPVSDQFDWPIDWLHALNGGMTRRVPSWPDSATSGISAVLYSHLHYDHFNKADIAKLGNEPLYFVHQDTAGYLPQDGLDIKEVSWFSDYQLGSATISAVPAHHFNSRYWVPFLYNDDEKALWGGWLIENDGHTLFFAGDTGYSAHFKKIREHYGSIDVCLLPIASYYHPKYATWYRYVHTTPEDALTAADDLGCKVMIPWGYGNASWQMGDHSSHSPLKRLLKMHQKVNTSLPLVIMNEGESVSL</sequence>
<dbReference type="GO" id="GO:0005737">
    <property type="term" value="C:cytoplasm"/>
    <property type="evidence" value="ECO:0007669"/>
    <property type="project" value="TreeGrafter"/>
</dbReference>
<protein>
    <submittedName>
        <fullName evidence="2">Zn-dependent hydrolase</fullName>
    </submittedName>
</protein>
<proteinExistence type="predicted"/>
<organism evidence="2 3">
    <name type="scientific">Salinimonas iocasae</name>
    <dbReference type="NCBI Taxonomy" id="2572577"/>
    <lineage>
        <taxon>Bacteria</taxon>
        <taxon>Pseudomonadati</taxon>
        <taxon>Pseudomonadota</taxon>
        <taxon>Gammaproteobacteria</taxon>
        <taxon>Alteromonadales</taxon>
        <taxon>Alteromonadaceae</taxon>
        <taxon>Alteromonas/Salinimonas group</taxon>
        <taxon>Salinimonas</taxon>
    </lineage>
</organism>
<dbReference type="KEGG" id="salk:FBQ74_06370"/>
<dbReference type="Proteomes" id="UP000304912">
    <property type="component" value="Chromosome"/>
</dbReference>
<reference evidence="2 3" key="1">
    <citation type="submission" date="2019-04" db="EMBL/GenBank/DDBJ databases">
        <title>Salinimonas iocasae sp. nov., a halophilic bacterium isolated from the outer tube casing of tubeworms in Okinawa Trough.</title>
        <authorList>
            <person name="Zhang H."/>
            <person name="Wang H."/>
            <person name="Li C."/>
        </authorList>
    </citation>
    <scope>NUCLEOTIDE SEQUENCE [LARGE SCALE GENOMIC DNA]</scope>
    <source>
        <strain evidence="2 3">KX18D6</strain>
    </source>
</reference>
<name>A0A5B7YC19_9ALTE</name>
<dbReference type="AlphaFoldDB" id="A0A5B7YC19"/>
<dbReference type="PANTHER" id="PTHR15032:SF4">
    <property type="entry name" value="N-ACYL-PHOSPHATIDYLETHANOLAMINE-HYDROLYZING PHOSPHOLIPASE D"/>
    <property type="match status" value="1"/>
</dbReference>
<dbReference type="SUPFAM" id="SSF56281">
    <property type="entry name" value="Metallo-hydrolase/oxidoreductase"/>
    <property type="match status" value="1"/>
</dbReference>
<evidence type="ECO:0000259" key="1">
    <source>
        <dbReference type="Pfam" id="PF12706"/>
    </source>
</evidence>
<gene>
    <name evidence="2" type="ORF">FBQ74_06370</name>
</gene>
<dbReference type="Gene3D" id="3.60.15.10">
    <property type="entry name" value="Ribonuclease Z/Hydroxyacylglutathione hydrolase-like"/>
    <property type="match status" value="1"/>
</dbReference>
<dbReference type="InterPro" id="IPR001279">
    <property type="entry name" value="Metallo-B-lactamas"/>
</dbReference>
<keyword evidence="2" id="KW-0378">Hydrolase</keyword>